<evidence type="ECO:0000256" key="1">
    <source>
        <dbReference type="SAM" id="MobiDB-lite"/>
    </source>
</evidence>
<evidence type="ECO:0000313" key="2">
    <source>
        <dbReference type="Ensembl" id="ENSSHAP00000027395.1"/>
    </source>
</evidence>
<sequence length="229" mass="23696">MATPRVSQYLPPDIDPTKIPIAYGSRALPKLNEELQAVELLTRKKALMALCDRCRPERVGPVRWVGARGGAPGGSRGQGGGGPQLRQPPGRDEVGPPGAPTAAREGRGGAPQLRQPPIQLAGDEVGVLLELRQPPGRDEVGSPPSSDSRPSSLRGTRWESPGDPTAAHPACGGRGGGPPGVLIPAQEGWHGDLPAFLGSPGGTALFLRPPPPPSVSTYASLLLGRLSET</sequence>
<proteinExistence type="predicted"/>
<reference evidence="2" key="2">
    <citation type="submission" date="2025-08" db="UniProtKB">
        <authorList>
            <consortium name="Ensembl"/>
        </authorList>
    </citation>
    <scope>IDENTIFICATION</scope>
</reference>
<feature type="region of interest" description="Disordered" evidence="1">
    <location>
        <begin position="61"/>
        <end position="187"/>
    </location>
</feature>
<keyword evidence="3" id="KW-1185">Reference proteome</keyword>
<reference evidence="2" key="3">
    <citation type="submission" date="2025-09" db="UniProtKB">
        <authorList>
            <consortium name="Ensembl"/>
        </authorList>
    </citation>
    <scope>IDENTIFICATION</scope>
</reference>
<dbReference type="Proteomes" id="UP000007648">
    <property type="component" value="Unassembled WGS sequence"/>
</dbReference>
<evidence type="ECO:0000313" key="3">
    <source>
        <dbReference type="Proteomes" id="UP000007648"/>
    </source>
</evidence>
<feature type="compositionally biased region" description="Low complexity" evidence="1">
    <location>
        <begin position="142"/>
        <end position="152"/>
    </location>
</feature>
<feature type="compositionally biased region" description="Gly residues" evidence="1">
    <location>
        <begin position="67"/>
        <end position="83"/>
    </location>
</feature>
<protein>
    <submittedName>
        <fullName evidence="2">Uncharacterized protein</fullName>
    </submittedName>
</protein>
<dbReference type="InParanoid" id="A0A7N4UZC3"/>
<name>A0A7N4UZC3_SARHA</name>
<accession>A0A7N4UZC3</accession>
<reference evidence="2 3" key="1">
    <citation type="journal article" date="2011" name="Proc. Natl. Acad. Sci. U.S.A.">
        <title>Genetic diversity and population structure of the endangered marsupial Sarcophilus harrisii (Tasmanian devil).</title>
        <authorList>
            <person name="Miller W."/>
            <person name="Hayes V.M."/>
            <person name="Ratan A."/>
            <person name="Petersen D.C."/>
            <person name="Wittekindt N.E."/>
            <person name="Miller J."/>
            <person name="Walenz B."/>
            <person name="Knight J."/>
            <person name="Qi J."/>
            <person name="Zhao F."/>
            <person name="Wang Q."/>
            <person name="Bedoya-Reina O.C."/>
            <person name="Katiyar N."/>
            <person name="Tomsho L.P."/>
            <person name="Kasson L.M."/>
            <person name="Hardie R.A."/>
            <person name="Woodbridge P."/>
            <person name="Tindall E.A."/>
            <person name="Bertelsen M.F."/>
            <person name="Dixon D."/>
            <person name="Pyecroft S."/>
            <person name="Helgen K.M."/>
            <person name="Lesk A.M."/>
            <person name="Pringle T.H."/>
            <person name="Patterson N."/>
            <person name="Zhang Y."/>
            <person name="Kreiss A."/>
            <person name="Woods G.M."/>
            <person name="Jones M.E."/>
            <person name="Schuster S.C."/>
        </authorList>
    </citation>
    <scope>NUCLEOTIDE SEQUENCE [LARGE SCALE GENOMIC DNA]</scope>
</reference>
<dbReference type="Ensembl" id="ENSSHAT00000050560.1">
    <property type="protein sequence ID" value="ENSSHAP00000027395.1"/>
    <property type="gene ID" value="ENSSHAG00000020760.1"/>
</dbReference>
<organism evidence="2 3">
    <name type="scientific">Sarcophilus harrisii</name>
    <name type="common">Tasmanian devil</name>
    <name type="synonym">Sarcophilus laniarius</name>
    <dbReference type="NCBI Taxonomy" id="9305"/>
    <lineage>
        <taxon>Eukaryota</taxon>
        <taxon>Metazoa</taxon>
        <taxon>Chordata</taxon>
        <taxon>Craniata</taxon>
        <taxon>Vertebrata</taxon>
        <taxon>Euteleostomi</taxon>
        <taxon>Mammalia</taxon>
        <taxon>Metatheria</taxon>
        <taxon>Dasyuromorphia</taxon>
        <taxon>Dasyuridae</taxon>
        <taxon>Sarcophilus</taxon>
    </lineage>
</organism>
<dbReference type="AlphaFoldDB" id="A0A7N4UZC3"/>